<dbReference type="EC" id="4.2.1.46" evidence="2"/>
<feature type="domain" description="NAD(P)-binding" evidence="1">
    <location>
        <begin position="6"/>
        <end position="299"/>
    </location>
</feature>
<organism evidence="2">
    <name type="scientific">groundwater metagenome</name>
    <dbReference type="NCBI Taxonomy" id="717931"/>
    <lineage>
        <taxon>unclassified sequences</taxon>
        <taxon>metagenomes</taxon>
        <taxon>ecological metagenomes</taxon>
    </lineage>
</organism>
<dbReference type="SUPFAM" id="SSF51735">
    <property type="entry name" value="NAD(P)-binding Rossmann-fold domains"/>
    <property type="match status" value="1"/>
</dbReference>
<dbReference type="GO" id="GO:0008460">
    <property type="term" value="F:dTDP-glucose 4,6-dehydratase activity"/>
    <property type="evidence" value="ECO:0007669"/>
    <property type="project" value="UniProtKB-EC"/>
</dbReference>
<keyword evidence="2" id="KW-0456">Lyase</keyword>
<proteinExistence type="predicted"/>
<name>A0A098ECS5_9ZZZZ</name>
<protein>
    <submittedName>
        <fullName evidence="2">dTDP-D-glucose 4,6-dehydratase</fullName>
        <ecNumber evidence="2">4.2.1.46</ecNumber>
    </submittedName>
</protein>
<reference evidence="2" key="1">
    <citation type="submission" date="2014-09" db="EMBL/GenBank/DDBJ databases">
        <authorList>
            <person name="Probst J Alexander"/>
        </authorList>
    </citation>
    <scope>NUCLEOTIDE SEQUENCE</scope>
</reference>
<dbReference type="AlphaFoldDB" id="A0A098ECS5"/>
<dbReference type="InterPro" id="IPR016040">
    <property type="entry name" value="NAD(P)-bd_dom"/>
</dbReference>
<dbReference type="Gene3D" id="3.90.25.10">
    <property type="entry name" value="UDP-galactose 4-epimerase, domain 1"/>
    <property type="match status" value="1"/>
</dbReference>
<dbReference type="PANTHER" id="PTHR43000">
    <property type="entry name" value="DTDP-D-GLUCOSE 4,6-DEHYDRATASE-RELATED"/>
    <property type="match status" value="1"/>
</dbReference>
<dbReference type="EMBL" id="CCXY01000418">
    <property type="protein sequence ID" value="CEG13818.1"/>
    <property type="molecule type" value="Genomic_DNA"/>
</dbReference>
<gene>
    <name evidence="2" type="primary">TGDS</name>
    <name evidence="2" type="ORF">MSIBF_A540003</name>
</gene>
<sequence>MKKRVLVTGSLGFIGSYFVELLLKKGYYVINIDKMTYAARKDLDFNKYQNYEFIEEDIVKLKHLPPNIDYLVNFAAESHVDNAILSNGVFFESNVYGVYNLLELLRGKDPADVPIFIHISTDEVYGDIFSDSHKETDMLKPSNPYAATKSAAEQLIFAWGRTYGIKYKICRSSNNYGYGQYPEKLIPKTILYTFENKKMTIHGNGSARREWTYVSDNVEGIYLVMEKGVAGEIYNISSNEEYSVLEIVKMILKEMGKPEDFYVFVEDRPGQDIRYSIDSSKMKNLGWRPEMTLKQYLSEYIKLSKENFNKK</sequence>
<evidence type="ECO:0000313" key="2">
    <source>
        <dbReference type="EMBL" id="CEG13818.1"/>
    </source>
</evidence>
<dbReference type="InterPro" id="IPR036291">
    <property type="entry name" value="NAD(P)-bd_dom_sf"/>
</dbReference>
<dbReference type="Gene3D" id="3.40.50.720">
    <property type="entry name" value="NAD(P)-binding Rossmann-like Domain"/>
    <property type="match status" value="1"/>
</dbReference>
<evidence type="ECO:0000259" key="1">
    <source>
        <dbReference type="Pfam" id="PF16363"/>
    </source>
</evidence>
<accession>A0A098ECS5</accession>
<dbReference type="Pfam" id="PF16363">
    <property type="entry name" value="GDP_Man_Dehyd"/>
    <property type="match status" value="1"/>
</dbReference>